<dbReference type="SUPFAM" id="SSF53383">
    <property type="entry name" value="PLP-dependent transferases"/>
    <property type="match status" value="1"/>
</dbReference>
<accession>A0ABV6GDS7</accession>
<name>A0ABV6GDS7_9BACI</name>
<dbReference type="InterPro" id="IPR015421">
    <property type="entry name" value="PyrdxlP-dep_Trfase_major"/>
</dbReference>
<dbReference type="CDD" id="cd00609">
    <property type="entry name" value="AAT_like"/>
    <property type="match status" value="1"/>
</dbReference>
<reference evidence="3 4" key="1">
    <citation type="submission" date="2024-09" db="EMBL/GenBank/DDBJ databases">
        <authorList>
            <person name="Sun Q."/>
            <person name="Mori K."/>
        </authorList>
    </citation>
    <scope>NUCLEOTIDE SEQUENCE [LARGE SCALE GENOMIC DNA]</scope>
    <source>
        <strain evidence="3 4">CCM 7228</strain>
    </source>
</reference>
<dbReference type="Proteomes" id="UP001589854">
    <property type="component" value="Unassembled WGS sequence"/>
</dbReference>
<dbReference type="PANTHER" id="PTHR42885">
    <property type="entry name" value="HISTIDINOL-PHOSPHATE AMINOTRANSFERASE-RELATED"/>
    <property type="match status" value="1"/>
</dbReference>
<keyword evidence="1" id="KW-0032">Aminotransferase</keyword>
<dbReference type="InterPro" id="IPR004838">
    <property type="entry name" value="NHTrfase_class1_PyrdxlP-BS"/>
</dbReference>
<dbReference type="InterPro" id="IPR015422">
    <property type="entry name" value="PyrdxlP-dep_Trfase_small"/>
</dbReference>
<dbReference type="Gene3D" id="3.90.1150.10">
    <property type="entry name" value="Aspartate Aminotransferase, domain 1"/>
    <property type="match status" value="1"/>
</dbReference>
<dbReference type="InterPro" id="IPR004839">
    <property type="entry name" value="Aminotransferase_I/II_large"/>
</dbReference>
<organism evidence="3 4">
    <name type="scientific">Metabacillus herbersteinensis</name>
    <dbReference type="NCBI Taxonomy" id="283816"/>
    <lineage>
        <taxon>Bacteria</taxon>
        <taxon>Bacillati</taxon>
        <taxon>Bacillota</taxon>
        <taxon>Bacilli</taxon>
        <taxon>Bacillales</taxon>
        <taxon>Bacillaceae</taxon>
        <taxon>Metabacillus</taxon>
    </lineage>
</organism>
<comment type="caution">
    <text evidence="3">The sequence shown here is derived from an EMBL/GenBank/DDBJ whole genome shotgun (WGS) entry which is preliminary data.</text>
</comment>
<comment type="cofactor">
    <cofactor evidence="1">
        <name>pyridoxal 5'-phosphate</name>
        <dbReference type="ChEBI" id="CHEBI:597326"/>
    </cofactor>
</comment>
<dbReference type="EMBL" id="JBHLVO010000005">
    <property type="protein sequence ID" value="MFC0271551.1"/>
    <property type="molecule type" value="Genomic_DNA"/>
</dbReference>
<comment type="similarity">
    <text evidence="1">Belongs to the class-I pyridoxal-phosphate-dependent aminotransferase family.</text>
</comment>
<sequence length="356" mass="40775">MNLPSHGANPAHLYSSLGIKMPSQILDFSVNTNVFSKDLDVSKDNILKWVQEYPDPEASLVIEALTRKHFLDSTQLLVGNGASQAIYLLAQLFQGQTVGIIQPTFSEYQKACQNFDCEIVTIFSEEENNWQPNFDDFKQLIREVDVVFICHPNNPTGTTYERIEEMIQLAALSEVTIVVDEAFYDFYENDRNSLITKLNHYQNLIILRSLTKMYNLAGIRLGYIAAQPSTIKKLRKRQPTWSVNSLAISLGAHCVNTLDEMVVQTRKKVSSERIRIRKALIDLNYYVSPSVTNFYLIRDLSANRNRELLIYLLENGIVARHTENFPGLGGNYIRFAVKDKSENDRLLTLLKEWKKL</sequence>
<proteinExistence type="inferred from homology"/>
<evidence type="ECO:0000313" key="4">
    <source>
        <dbReference type="Proteomes" id="UP001589854"/>
    </source>
</evidence>
<dbReference type="GO" id="GO:0048472">
    <property type="term" value="F:threonine-phosphate decarboxylase activity"/>
    <property type="evidence" value="ECO:0007669"/>
    <property type="project" value="UniProtKB-EC"/>
</dbReference>
<evidence type="ECO:0000259" key="2">
    <source>
        <dbReference type="Pfam" id="PF00155"/>
    </source>
</evidence>
<dbReference type="Pfam" id="PF00155">
    <property type="entry name" value="Aminotran_1_2"/>
    <property type="match status" value="1"/>
</dbReference>
<evidence type="ECO:0000313" key="3">
    <source>
        <dbReference type="EMBL" id="MFC0271551.1"/>
    </source>
</evidence>
<feature type="domain" description="Aminotransferase class I/classII large" evidence="2">
    <location>
        <begin position="48"/>
        <end position="348"/>
    </location>
</feature>
<protein>
    <recommendedName>
        <fullName evidence="1">Aminotransferase</fullName>
        <ecNumber evidence="1">2.6.1.-</ecNumber>
    </recommendedName>
</protein>
<evidence type="ECO:0000256" key="1">
    <source>
        <dbReference type="RuleBase" id="RU000481"/>
    </source>
</evidence>
<dbReference type="RefSeq" id="WP_378932670.1">
    <property type="nucleotide sequence ID" value="NZ_JBHLVO010000005.1"/>
</dbReference>
<keyword evidence="4" id="KW-1185">Reference proteome</keyword>
<gene>
    <name evidence="3" type="ORF">ACFFIX_08795</name>
</gene>
<dbReference type="EC" id="2.6.1.-" evidence="1"/>
<dbReference type="PROSITE" id="PS00105">
    <property type="entry name" value="AA_TRANSFER_CLASS_1"/>
    <property type="match status" value="1"/>
</dbReference>
<keyword evidence="3" id="KW-0456">Lyase</keyword>
<dbReference type="Gene3D" id="3.40.640.10">
    <property type="entry name" value="Type I PLP-dependent aspartate aminotransferase-like (Major domain)"/>
    <property type="match status" value="1"/>
</dbReference>
<dbReference type="InterPro" id="IPR015424">
    <property type="entry name" value="PyrdxlP-dep_Trfase"/>
</dbReference>
<keyword evidence="1" id="KW-0808">Transferase</keyword>